<organism evidence="11 12">
    <name type="scientific">Aureimonas populi</name>
    <dbReference type="NCBI Taxonomy" id="1701758"/>
    <lineage>
        <taxon>Bacteria</taxon>
        <taxon>Pseudomonadati</taxon>
        <taxon>Pseudomonadota</taxon>
        <taxon>Alphaproteobacteria</taxon>
        <taxon>Hyphomicrobiales</taxon>
        <taxon>Aurantimonadaceae</taxon>
        <taxon>Aureimonas</taxon>
    </lineage>
</organism>
<dbReference type="Gene3D" id="3.20.20.80">
    <property type="entry name" value="Glycosidases"/>
    <property type="match status" value="1"/>
</dbReference>
<comment type="similarity">
    <text evidence="2 9">Belongs to the glycosyl hydrolase 10 (cellulase F) family.</text>
</comment>
<keyword evidence="5 9" id="KW-0378">Hydrolase</keyword>
<dbReference type="PANTHER" id="PTHR31490:SF88">
    <property type="entry name" value="BETA-XYLANASE"/>
    <property type="match status" value="1"/>
</dbReference>
<evidence type="ECO:0000256" key="1">
    <source>
        <dbReference type="ARBA" id="ARBA00000681"/>
    </source>
</evidence>
<evidence type="ECO:0000313" key="11">
    <source>
        <dbReference type="EMBL" id="MFD2236825.1"/>
    </source>
</evidence>
<dbReference type="Proteomes" id="UP001597371">
    <property type="component" value="Unassembled WGS sequence"/>
</dbReference>
<evidence type="ECO:0000256" key="5">
    <source>
        <dbReference type="ARBA" id="ARBA00022801"/>
    </source>
</evidence>
<accession>A0ABW5CHS2</accession>
<dbReference type="SUPFAM" id="SSF51445">
    <property type="entry name" value="(Trans)glycosidases"/>
    <property type="match status" value="1"/>
</dbReference>
<keyword evidence="4" id="KW-0732">Signal</keyword>
<comment type="catalytic activity">
    <reaction evidence="1 9">
        <text>Endohydrolysis of (1-&gt;4)-beta-D-xylosidic linkages in xylans.</text>
        <dbReference type="EC" id="3.2.1.8"/>
    </reaction>
</comment>
<keyword evidence="7 9" id="KW-0326">Glycosidase</keyword>
<dbReference type="PRINTS" id="PR00134">
    <property type="entry name" value="GLHYDRLASE10"/>
</dbReference>
<dbReference type="EMBL" id="JBHUIJ010000005">
    <property type="protein sequence ID" value="MFD2236825.1"/>
    <property type="molecule type" value="Genomic_DNA"/>
</dbReference>
<evidence type="ECO:0000256" key="9">
    <source>
        <dbReference type="RuleBase" id="RU361174"/>
    </source>
</evidence>
<dbReference type="PANTHER" id="PTHR31490">
    <property type="entry name" value="GLYCOSYL HYDROLASE"/>
    <property type="match status" value="1"/>
</dbReference>
<evidence type="ECO:0000256" key="4">
    <source>
        <dbReference type="ARBA" id="ARBA00022729"/>
    </source>
</evidence>
<reference evidence="12" key="1">
    <citation type="journal article" date="2019" name="Int. J. Syst. Evol. Microbiol.">
        <title>The Global Catalogue of Microorganisms (GCM) 10K type strain sequencing project: providing services to taxonomists for standard genome sequencing and annotation.</title>
        <authorList>
            <consortium name="The Broad Institute Genomics Platform"/>
            <consortium name="The Broad Institute Genome Sequencing Center for Infectious Disease"/>
            <person name="Wu L."/>
            <person name="Ma J."/>
        </authorList>
    </citation>
    <scope>NUCLEOTIDE SEQUENCE [LARGE SCALE GENOMIC DNA]</scope>
    <source>
        <strain evidence="12">ZS-35-S2</strain>
    </source>
</reference>
<evidence type="ECO:0000259" key="10">
    <source>
        <dbReference type="PROSITE" id="PS51760"/>
    </source>
</evidence>
<feature type="domain" description="GH10" evidence="10">
    <location>
        <begin position="35"/>
        <end position="357"/>
    </location>
</feature>
<dbReference type="InterPro" id="IPR017853">
    <property type="entry name" value="GH"/>
</dbReference>
<dbReference type="InterPro" id="IPR044846">
    <property type="entry name" value="GH10"/>
</dbReference>
<sequence length="362" mass="39913">MTTPQAHPATGGLTRRSFLAAGAGLVAGACLARPARAAGGVPFGAAIQSDYFDTDPSYVQAFVDHCDIVMPMNELKFGLLRPARDEFNFTHADRLVDFALANGKASRGHAFVWWSTNPPWLEAIEDESEAETALIEHIERVADHYRGRLTDWDVVNEVIAHDPRGGPDGPLRDTFWLRRLGPRHVPLAFETAARADPGAGLVINDYDLEFAGDRYDARRAAMLDIVRQLQDRNIRVDAVGLQAHLYSHLAVDVPGFARFGEALEALGVRLIVTELDVIDFQVRGGVEEQDAAATRVVSDLLDAVEGTPPLALVTWGLTDRYSWVPDAMPRQDGKPSRPLPFDARMRPKPWYDMLRARLAAMG</sequence>
<keyword evidence="3" id="KW-0858">Xylan degradation</keyword>
<evidence type="ECO:0000256" key="8">
    <source>
        <dbReference type="ARBA" id="ARBA00023326"/>
    </source>
</evidence>
<name>A0ABW5CHS2_9HYPH</name>
<comment type="caution">
    <text evidence="11">The sequence shown here is derived from an EMBL/GenBank/DDBJ whole genome shotgun (WGS) entry which is preliminary data.</text>
</comment>
<keyword evidence="6 9" id="KW-0119">Carbohydrate metabolism</keyword>
<evidence type="ECO:0000256" key="3">
    <source>
        <dbReference type="ARBA" id="ARBA00022651"/>
    </source>
</evidence>
<dbReference type="PROSITE" id="PS51760">
    <property type="entry name" value="GH10_2"/>
    <property type="match status" value="1"/>
</dbReference>
<dbReference type="InterPro" id="IPR001000">
    <property type="entry name" value="GH10_dom"/>
</dbReference>
<evidence type="ECO:0000256" key="6">
    <source>
        <dbReference type="ARBA" id="ARBA00023277"/>
    </source>
</evidence>
<dbReference type="EC" id="3.2.1.8" evidence="9"/>
<evidence type="ECO:0000256" key="7">
    <source>
        <dbReference type="ARBA" id="ARBA00023295"/>
    </source>
</evidence>
<evidence type="ECO:0000313" key="12">
    <source>
        <dbReference type="Proteomes" id="UP001597371"/>
    </source>
</evidence>
<dbReference type="PROSITE" id="PS51318">
    <property type="entry name" value="TAT"/>
    <property type="match status" value="1"/>
</dbReference>
<keyword evidence="12" id="KW-1185">Reference proteome</keyword>
<proteinExistence type="inferred from homology"/>
<evidence type="ECO:0000256" key="2">
    <source>
        <dbReference type="ARBA" id="ARBA00007495"/>
    </source>
</evidence>
<dbReference type="RefSeq" id="WP_209739769.1">
    <property type="nucleotide sequence ID" value="NZ_CP072611.1"/>
</dbReference>
<keyword evidence="8 9" id="KW-0624">Polysaccharide degradation</keyword>
<dbReference type="SMART" id="SM00633">
    <property type="entry name" value="Glyco_10"/>
    <property type="match status" value="1"/>
</dbReference>
<dbReference type="Pfam" id="PF00331">
    <property type="entry name" value="Glyco_hydro_10"/>
    <property type="match status" value="1"/>
</dbReference>
<gene>
    <name evidence="11" type="ORF">ACFSKQ_05020</name>
</gene>
<dbReference type="InterPro" id="IPR006311">
    <property type="entry name" value="TAT_signal"/>
</dbReference>
<protein>
    <recommendedName>
        <fullName evidence="9">Beta-xylanase</fullName>
        <ecNumber evidence="9">3.2.1.8</ecNumber>
    </recommendedName>
</protein>